<dbReference type="EMBL" id="KZ679266">
    <property type="protein sequence ID" value="PTB38430.1"/>
    <property type="molecule type" value="Genomic_DNA"/>
</dbReference>
<keyword evidence="2" id="KW-1185">Reference proteome</keyword>
<sequence length="134" mass="14804">MSISNCIAQLLAFVPCRLEHATYRSHEAKMVSGPFIHEGWGLPSHSPCVQQAHRGEALRDPPSEAPLVLNSPKKTDTYDSACICGKHVAAVRCLRKLTARLSPCPCLVRYHICFVAAACKLKVSDNTNMRAFER</sequence>
<dbReference type="AlphaFoldDB" id="A0A2T3Z0Y8"/>
<protein>
    <submittedName>
        <fullName evidence="1">Uncharacterized protein</fullName>
    </submittedName>
</protein>
<name>A0A2T3Z0Y8_TRIA4</name>
<evidence type="ECO:0000313" key="2">
    <source>
        <dbReference type="Proteomes" id="UP000240493"/>
    </source>
</evidence>
<reference evidence="1 2" key="1">
    <citation type="submission" date="2016-07" db="EMBL/GenBank/DDBJ databases">
        <title>Multiple horizontal gene transfer events from other fungi enriched the ability of initially mycotrophic Trichoderma (Ascomycota) to feed on dead plant biomass.</title>
        <authorList>
            <consortium name="DOE Joint Genome Institute"/>
            <person name="Aerts A."/>
            <person name="Atanasova L."/>
            <person name="Chenthamara K."/>
            <person name="Zhang J."/>
            <person name="Grujic M."/>
            <person name="Henrissat B."/>
            <person name="Kuo A."/>
            <person name="Salamov A."/>
            <person name="Lipzen A."/>
            <person name="Labutti K."/>
            <person name="Barry K."/>
            <person name="Miao Y."/>
            <person name="Rahimi M.J."/>
            <person name="Shen Q."/>
            <person name="Grigoriev I.V."/>
            <person name="Kubicek C.P."/>
            <person name="Druzhinina I.S."/>
        </authorList>
    </citation>
    <scope>NUCLEOTIDE SEQUENCE [LARGE SCALE GENOMIC DNA]</scope>
    <source>
        <strain evidence="1 2">CBS 433.97</strain>
    </source>
</reference>
<organism evidence="1 2">
    <name type="scientific">Trichoderma asperellum (strain ATCC 204424 / CBS 433.97 / NBRC 101777)</name>
    <dbReference type="NCBI Taxonomy" id="1042311"/>
    <lineage>
        <taxon>Eukaryota</taxon>
        <taxon>Fungi</taxon>
        <taxon>Dikarya</taxon>
        <taxon>Ascomycota</taxon>
        <taxon>Pezizomycotina</taxon>
        <taxon>Sordariomycetes</taxon>
        <taxon>Hypocreomycetidae</taxon>
        <taxon>Hypocreales</taxon>
        <taxon>Hypocreaceae</taxon>
        <taxon>Trichoderma</taxon>
    </lineage>
</organism>
<proteinExistence type="predicted"/>
<evidence type="ECO:0000313" key="1">
    <source>
        <dbReference type="EMBL" id="PTB38430.1"/>
    </source>
</evidence>
<accession>A0A2T3Z0Y8</accession>
<gene>
    <name evidence="1" type="ORF">M441DRAFT_251884</name>
</gene>
<dbReference type="Proteomes" id="UP000240493">
    <property type="component" value="Unassembled WGS sequence"/>
</dbReference>